<dbReference type="InterPro" id="IPR011990">
    <property type="entry name" value="TPR-like_helical_dom_sf"/>
</dbReference>
<keyword evidence="7" id="KW-1185">Reference proteome</keyword>
<evidence type="ECO:0000256" key="1">
    <source>
        <dbReference type="ARBA" id="ARBA00022737"/>
    </source>
</evidence>
<organism evidence="6 7">
    <name type="scientific">Stomoxys calcitrans</name>
    <name type="common">Stable fly</name>
    <name type="synonym">Conops calcitrans</name>
    <dbReference type="NCBI Taxonomy" id="35570"/>
    <lineage>
        <taxon>Eukaryota</taxon>
        <taxon>Metazoa</taxon>
        <taxon>Ecdysozoa</taxon>
        <taxon>Arthropoda</taxon>
        <taxon>Hexapoda</taxon>
        <taxon>Insecta</taxon>
        <taxon>Pterygota</taxon>
        <taxon>Neoptera</taxon>
        <taxon>Endopterygota</taxon>
        <taxon>Diptera</taxon>
        <taxon>Brachycera</taxon>
        <taxon>Muscomorpha</taxon>
        <taxon>Muscoidea</taxon>
        <taxon>Muscidae</taxon>
        <taxon>Stomoxys</taxon>
    </lineage>
</organism>
<dbReference type="KEGG" id="scac:106080962"/>
<evidence type="ECO:0000256" key="3">
    <source>
        <dbReference type="ARBA" id="ARBA00023778"/>
    </source>
</evidence>
<evidence type="ECO:0000313" key="7">
    <source>
        <dbReference type="Proteomes" id="UP000095300"/>
    </source>
</evidence>
<evidence type="ECO:0000256" key="2">
    <source>
        <dbReference type="ARBA" id="ARBA00022803"/>
    </source>
</evidence>
<dbReference type="OrthoDB" id="309339at2759"/>
<dbReference type="VEuPathDB" id="VectorBase:SCAU014794"/>
<dbReference type="GO" id="GO:0060271">
    <property type="term" value="P:cilium assembly"/>
    <property type="evidence" value="ECO:0007669"/>
    <property type="project" value="TreeGrafter"/>
</dbReference>
<reference evidence="6" key="1">
    <citation type="submission" date="2020-05" db="UniProtKB">
        <authorList>
            <consortium name="EnsemblMetazoa"/>
        </authorList>
    </citation>
    <scope>IDENTIFICATION</scope>
    <source>
        <strain evidence="6">USDA</strain>
    </source>
</reference>
<dbReference type="Gene3D" id="1.25.40.10">
    <property type="entry name" value="Tetratricopeptide repeat domain"/>
    <property type="match status" value="3"/>
</dbReference>
<dbReference type="Proteomes" id="UP000095300">
    <property type="component" value="Unassembled WGS sequence"/>
</dbReference>
<name>A0A1I8Q8A9_STOCA</name>
<dbReference type="SUPFAM" id="SSF48452">
    <property type="entry name" value="TPR-like"/>
    <property type="match status" value="1"/>
</dbReference>
<proteinExistence type="inferred from homology"/>
<dbReference type="SMART" id="SM00028">
    <property type="entry name" value="TPR"/>
    <property type="match status" value="9"/>
</dbReference>
<dbReference type="STRING" id="35570.A0A1I8Q8A9"/>
<feature type="compositionally biased region" description="Low complexity" evidence="5">
    <location>
        <begin position="385"/>
        <end position="404"/>
    </location>
</feature>
<feature type="repeat" description="TPR" evidence="4">
    <location>
        <begin position="352"/>
        <end position="385"/>
    </location>
</feature>
<dbReference type="PANTHER" id="PTHR44186:SF1">
    <property type="entry name" value="BARDET-BIEDL SYNDROME 4 PROTEIN"/>
    <property type="match status" value="1"/>
</dbReference>
<feature type="repeat" description="TPR" evidence="4">
    <location>
        <begin position="182"/>
        <end position="215"/>
    </location>
</feature>
<dbReference type="Pfam" id="PF13181">
    <property type="entry name" value="TPR_8"/>
    <property type="match status" value="1"/>
</dbReference>
<sequence length="611" mass="68151">MAYENANEQHVVCNGRLLSLPTLEVVRDIPTMSAGTNVDWLLHIYFARRDFARCKRLIERELYRHLNPEYLYFVKGLMDREEGNNIEALRNLQKAMDLNGKNIEIYKEIGKTLFIMGRYNQSLAIFRDAEELSTRLDHEIFHFIGELLLRSAASRNQPEMAHKEEQEAKAYFQKAVQTGKKIESFQRLAEILRKEKQYHKAIEVLDSCLLLAPENTDVLTEIGVLHLKLNETQKAFDRLLEVIQFDKNCLRGLMAFAAILQSRNDIDAALGKYKEIAAIEPDIAELWNNIGLCFFKKQKLIVGISSLRKAIWLSPLNYNALYNLSLIYITAQQYASAFHTLAAAINLRKDNADCYMLLGICLRKLEDFDNAYTAFERASAISLNGGSSSVSNNSRTTGSNNQNNKGLTTATVTNENHGGGAAAIGVGEATVASPRNPLIHLNFALFCYETGRLALAHEQYNRFVSLAQDLMLLPTEYKYHGTKLKSLLKISSSAGSHILSPNANPAVAGNIISSSHGEFAANANASIQHSGGRNDVLHNYANDAINNDANHPTTTNNNSNTLHHPGMISSRGDIRNESNFGYDIYAVGEESPQNELGQNELPLEVNAVVNN</sequence>
<protein>
    <submittedName>
        <fullName evidence="6">Uncharacterized protein</fullName>
    </submittedName>
</protein>
<gene>
    <name evidence="6" type="primary">106080962</name>
</gene>
<dbReference type="PANTHER" id="PTHR44186">
    <property type="match status" value="1"/>
</dbReference>
<dbReference type="Pfam" id="PF12895">
    <property type="entry name" value="ANAPC3"/>
    <property type="match status" value="1"/>
</dbReference>
<evidence type="ECO:0000313" key="6">
    <source>
        <dbReference type="EnsemblMetazoa" id="SCAU014794-PA"/>
    </source>
</evidence>
<dbReference type="GO" id="GO:0061512">
    <property type="term" value="P:protein localization to cilium"/>
    <property type="evidence" value="ECO:0007669"/>
    <property type="project" value="TreeGrafter"/>
</dbReference>
<accession>A0A1I8Q8A9</accession>
<dbReference type="PROSITE" id="PS50005">
    <property type="entry name" value="TPR"/>
    <property type="match status" value="2"/>
</dbReference>
<comment type="similarity">
    <text evidence="3">Belongs to the BBS4 family.</text>
</comment>
<evidence type="ECO:0000256" key="4">
    <source>
        <dbReference type="PROSITE-ProRule" id="PRU00339"/>
    </source>
</evidence>
<evidence type="ECO:0000256" key="5">
    <source>
        <dbReference type="SAM" id="MobiDB-lite"/>
    </source>
</evidence>
<keyword evidence="1" id="KW-0677">Repeat</keyword>
<dbReference type="AlphaFoldDB" id="A0A1I8Q8A9"/>
<keyword evidence="2 4" id="KW-0802">TPR repeat</keyword>
<dbReference type="InterPro" id="IPR019734">
    <property type="entry name" value="TPR_rpt"/>
</dbReference>
<feature type="region of interest" description="Disordered" evidence="5">
    <location>
        <begin position="385"/>
        <end position="408"/>
    </location>
</feature>
<dbReference type="EnsemblMetazoa" id="SCAU014794-RA">
    <property type="protein sequence ID" value="SCAU014794-PA"/>
    <property type="gene ID" value="SCAU014794"/>
</dbReference>
<dbReference type="GO" id="GO:0036064">
    <property type="term" value="C:ciliary basal body"/>
    <property type="evidence" value="ECO:0007669"/>
    <property type="project" value="TreeGrafter"/>
</dbReference>